<proteinExistence type="predicted"/>
<organism evidence="1">
    <name type="scientific">Shigella boydii</name>
    <dbReference type="NCBI Taxonomy" id="621"/>
    <lineage>
        <taxon>Bacteria</taxon>
        <taxon>Pseudomonadati</taxon>
        <taxon>Pseudomonadota</taxon>
        <taxon>Gammaproteobacteria</taxon>
        <taxon>Enterobacterales</taxon>
        <taxon>Enterobacteriaceae</taxon>
        <taxon>Shigella</taxon>
    </lineage>
</organism>
<reference evidence="1" key="1">
    <citation type="submission" date="2018-05" db="EMBL/GenBank/DDBJ databases">
        <authorList>
            <person name="Ashton P.M."/>
            <person name="Dallman T."/>
            <person name="Nair S."/>
            <person name="De Pinna E."/>
            <person name="Peters T."/>
            <person name="Grant K."/>
        </authorList>
    </citation>
    <scope>NUCLEOTIDE SEQUENCE</scope>
    <source>
        <strain evidence="1">287711</strain>
    </source>
</reference>
<protein>
    <submittedName>
        <fullName evidence="1">Host cell division inhibitory peptide Kil</fullName>
    </submittedName>
</protein>
<dbReference type="Pfam" id="PF06301">
    <property type="entry name" value="Lambda_Kil"/>
    <property type="match status" value="1"/>
</dbReference>
<keyword evidence="1" id="KW-0131">Cell cycle</keyword>
<gene>
    <name evidence="1" type="ORF">DLV22_24240</name>
</gene>
<comment type="caution">
    <text evidence="1">The sequence shown here is derived from an EMBL/GenBank/DDBJ whole genome shotgun (WGS) entry which is preliminary data.</text>
</comment>
<dbReference type="InterPro" id="IPR010444">
    <property type="entry name" value="Phage_lambda_Kil"/>
</dbReference>
<sequence length="79" mass="9025">MPLQGGLLLAALPNLYLNESPVNYVTDGNDSSTYLISQEFPKMDKTLMSIQTKFTIATFIGDEKMFREAVEAYREWRSK</sequence>
<keyword evidence="1" id="KW-0132">Cell division</keyword>
<accession>A0A8H9AKA2</accession>
<dbReference type="AlphaFoldDB" id="A0A8H9AKA2"/>
<dbReference type="Proteomes" id="UP000864586">
    <property type="component" value="Unassembled WGS sequence"/>
</dbReference>
<name>A0A8H9AKA2_SHIBO</name>
<dbReference type="EMBL" id="AAVUMO010000142">
    <property type="protein sequence ID" value="EGE3747667.1"/>
    <property type="molecule type" value="Genomic_DNA"/>
</dbReference>
<dbReference type="GO" id="GO:0051301">
    <property type="term" value="P:cell division"/>
    <property type="evidence" value="ECO:0007669"/>
    <property type="project" value="UniProtKB-KW"/>
</dbReference>
<evidence type="ECO:0000313" key="1">
    <source>
        <dbReference type="EMBL" id="EGE3747667.1"/>
    </source>
</evidence>